<dbReference type="AlphaFoldDB" id="A0A837G4C7"/>
<organism evidence="1">
    <name type="scientific">Vibrio coralliilyticus</name>
    <dbReference type="NCBI Taxonomy" id="190893"/>
    <lineage>
        <taxon>Bacteria</taxon>
        <taxon>Pseudomonadati</taxon>
        <taxon>Pseudomonadota</taxon>
        <taxon>Gammaproteobacteria</taxon>
        <taxon>Vibrionales</taxon>
        <taxon>Vibrionaceae</taxon>
        <taxon>Vibrio</taxon>
    </lineage>
</organism>
<evidence type="ECO:0000313" key="1">
    <source>
        <dbReference type="EMBL" id="KJY69646.1"/>
    </source>
</evidence>
<dbReference type="EMBL" id="JXXR01000019">
    <property type="protein sequence ID" value="KJY69646.1"/>
    <property type="molecule type" value="Genomic_DNA"/>
</dbReference>
<comment type="caution">
    <text evidence="1">The sequence shown here is derived from an EMBL/GenBank/DDBJ whole genome shotgun (WGS) entry which is preliminary data.</text>
</comment>
<dbReference type="InterPro" id="IPR027613">
    <property type="entry name" value="O_ant_LIC13510"/>
</dbReference>
<dbReference type="NCBIfam" id="TIGR04326">
    <property type="entry name" value="O_ant_LIC13510"/>
    <property type="match status" value="1"/>
</dbReference>
<dbReference type="RefSeq" id="WP_045986786.1">
    <property type="nucleotide sequence ID" value="NZ_CP063051.1"/>
</dbReference>
<accession>A0A837G4C7</accession>
<gene>
    <name evidence="1" type="ORF">TW71_17700</name>
</gene>
<protein>
    <submittedName>
        <fullName evidence="1">Uncharacterized protein</fullName>
    </submittedName>
</protein>
<name>A0A837G4C7_9VIBR</name>
<proteinExistence type="predicted"/>
<reference evidence="1" key="1">
    <citation type="journal article" date="2015" name="BMC Genomics">
        <title>Genome mining reveals unlocked bioactive potential of marine Gram-negative bacteria.</title>
        <authorList>
            <person name="Machado H."/>
            <person name="Sonnenschein E.C."/>
            <person name="Melchiorsen J."/>
            <person name="Gram L."/>
        </authorList>
    </citation>
    <scope>NUCLEOTIDE SEQUENCE</scope>
    <source>
        <strain evidence="1">S2052</strain>
    </source>
</reference>
<sequence length="629" mass="72153">MIDFKLFPELPLVILDKNQTWNGDSANIIYWEDVGSDINVVYLPLLVDKFGDELKRSYISRVDKLAHKVVNGASTIDTLRDENGFSFWWMSLLSEKSPWKSGEMFSVFRAMLLEELLIGFEGDDVFLVSQDAKLIKWLSKVTEKREKSFTCLSPLGNKTSTRFLWKRRLPKSILSILFVLRQVSRCRKSLFFKPVVKSITEENYSNICTIIDYSVGFEPNKLTEGHLQSKYWGELLDKVVHNSASMNWITWFIPSKEFPSLSALLKARAQYSRQSNNRLLVFEEFFSFKVLCRSIKRYIELRKRAPNFRDIIGCSSDVMVFLEDDWSESFKGIVATDACIRYSILEEALSALPEITSGQGTAIYLYENQAWERALNFIWKQNSSHPIFGFQHVSGKFYDLRPFDGTESERWNAYDESPLPNKVIVTGEGAYKDLVAYDFPKERVYIAESLRSLYLKKIDFNALSERNNTNLRTLLVVTDYLSSATRVQLKLLSEAWHDVGESFDSIIIKPHPSCPVEDILEEYDLAREGKIVVEKRPLDKLWSEADIVYTSNVTGAALESAYMQLPTLICYSSESFNMSPLRGNDSVSFIASALDLTKAITSVNSSSIPNNYICLDLSLDKWRKLLNFG</sequence>